<feature type="domain" description="N-acetyltransferase" evidence="1">
    <location>
        <begin position="12"/>
        <end position="177"/>
    </location>
</feature>
<dbReference type="EMBL" id="CP027667">
    <property type="protein sequence ID" value="AVO49773.1"/>
    <property type="molecule type" value="Genomic_DNA"/>
</dbReference>
<dbReference type="SUPFAM" id="SSF55729">
    <property type="entry name" value="Acyl-CoA N-acyltransferases (Nat)"/>
    <property type="match status" value="1"/>
</dbReference>
<evidence type="ECO:0000259" key="1">
    <source>
        <dbReference type="PROSITE" id="PS51186"/>
    </source>
</evidence>
<evidence type="ECO:0000313" key="2">
    <source>
        <dbReference type="EMBL" id="AVO49773.1"/>
    </source>
</evidence>
<keyword evidence="3" id="KW-1185">Reference proteome</keyword>
<dbReference type="InterPro" id="IPR000182">
    <property type="entry name" value="GNAT_dom"/>
</dbReference>
<dbReference type="PROSITE" id="PS51186">
    <property type="entry name" value="GNAT"/>
    <property type="match status" value="1"/>
</dbReference>
<gene>
    <name evidence="2" type="ORF">C6568_11295</name>
</gene>
<dbReference type="RefSeq" id="WP_106684202.1">
    <property type="nucleotide sequence ID" value="NZ_CP027667.1"/>
</dbReference>
<accession>A0A2R3QDC1</accession>
<dbReference type="Pfam" id="PF00583">
    <property type="entry name" value="Acetyltransf_1"/>
    <property type="match status" value="1"/>
</dbReference>
<proteinExistence type="predicted"/>
<reference evidence="2 3" key="1">
    <citation type="submission" date="2018-03" db="EMBL/GenBank/DDBJ databases">
        <title>Genome sequencing of Melaminivora sp.</title>
        <authorList>
            <person name="Kim S.-J."/>
            <person name="Heo J."/>
            <person name="Ahn J.-H."/>
            <person name="Kwon S.-W."/>
        </authorList>
    </citation>
    <scope>NUCLEOTIDE SEQUENCE [LARGE SCALE GENOMIC DNA]</scope>
    <source>
        <strain evidence="2 3">SC2-9</strain>
    </source>
</reference>
<evidence type="ECO:0000313" key="3">
    <source>
        <dbReference type="Proteomes" id="UP000237925"/>
    </source>
</evidence>
<sequence length="222" mass="23184">MSAQPDGGAAQLLWRALQPADLPAMHALHLASVAGVQAAIVKPESREFLQALLAGRGRVLGGWRGQELVAYGVLQHDLLPEDDQRALLGLAPAQPLYKLAGAAVAPAWRGRGLQRLLIQRRMDWAGAAAVIATAAPGNFASWHSLLACGLQVRAVVRRYGGHARYLLAHVSHEVPFGAGAREVDAQDLAQQEQLLQSGWRGVAPGSGGSALLFAPPSGGGGA</sequence>
<dbReference type="Proteomes" id="UP000237925">
    <property type="component" value="Chromosome"/>
</dbReference>
<dbReference type="OrthoDB" id="8911693at2"/>
<dbReference type="GO" id="GO:0016747">
    <property type="term" value="F:acyltransferase activity, transferring groups other than amino-acyl groups"/>
    <property type="evidence" value="ECO:0007669"/>
    <property type="project" value="InterPro"/>
</dbReference>
<dbReference type="Gene3D" id="3.40.630.30">
    <property type="match status" value="1"/>
</dbReference>
<name>A0A2R3QDC1_9BURK</name>
<dbReference type="KEGG" id="mela:C6568_11295"/>
<protein>
    <recommendedName>
        <fullName evidence="1">N-acetyltransferase domain-containing protein</fullName>
    </recommendedName>
</protein>
<dbReference type="AlphaFoldDB" id="A0A2R3QDC1"/>
<dbReference type="InterPro" id="IPR016181">
    <property type="entry name" value="Acyl_CoA_acyltransferase"/>
</dbReference>
<organism evidence="2 3">
    <name type="scientific">Melaminivora suipulveris</name>
    <dbReference type="NCBI Taxonomy" id="2109913"/>
    <lineage>
        <taxon>Bacteria</taxon>
        <taxon>Pseudomonadati</taxon>
        <taxon>Pseudomonadota</taxon>
        <taxon>Betaproteobacteria</taxon>
        <taxon>Burkholderiales</taxon>
        <taxon>Comamonadaceae</taxon>
        <taxon>Melaminivora</taxon>
    </lineage>
</organism>